<evidence type="ECO:0000259" key="4">
    <source>
        <dbReference type="SMART" id="SM00822"/>
    </source>
</evidence>
<dbReference type="PRINTS" id="PR00080">
    <property type="entry name" value="SDRFAMILY"/>
</dbReference>
<comment type="caution">
    <text evidence="5">The sequence shown here is derived from an EMBL/GenBank/DDBJ whole genome shotgun (WGS) entry which is preliminary data.</text>
</comment>
<keyword evidence="6" id="KW-1185">Reference proteome</keyword>
<dbReference type="RefSeq" id="WP_344168912.1">
    <property type="nucleotide sequence ID" value="NZ_BAAARY010000003.1"/>
</dbReference>
<dbReference type="Gene3D" id="3.40.50.720">
    <property type="entry name" value="NAD(P)-binding Rossmann-like Domain"/>
    <property type="match status" value="1"/>
</dbReference>
<dbReference type="Proteomes" id="UP001499978">
    <property type="component" value="Unassembled WGS sequence"/>
</dbReference>
<comment type="similarity">
    <text evidence="1 3">Belongs to the short-chain dehydrogenases/reductases (SDR) family.</text>
</comment>
<dbReference type="SUPFAM" id="SSF51735">
    <property type="entry name" value="NAD(P)-binding Rossmann-fold domains"/>
    <property type="match status" value="1"/>
</dbReference>
<dbReference type="PANTHER" id="PTHR44196">
    <property type="entry name" value="DEHYDROGENASE/REDUCTASE SDR FAMILY MEMBER 7B"/>
    <property type="match status" value="1"/>
</dbReference>
<gene>
    <name evidence="5" type="ORF">GCM10010201_09890</name>
</gene>
<dbReference type="PANTHER" id="PTHR44196:SF1">
    <property type="entry name" value="DEHYDROGENASE_REDUCTASE SDR FAMILY MEMBER 7B"/>
    <property type="match status" value="1"/>
</dbReference>
<feature type="domain" description="Ketoreductase" evidence="4">
    <location>
        <begin position="5"/>
        <end position="143"/>
    </location>
</feature>
<protein>
    <submittedName>
        <fullName evidence="5">SDR family oxidoreductase</fullName>
    </submittedName>
</protein>
<evidence type="ECO:0000256" key="2">
    <source>
        <dbReference type="ARBA" id="ARBA00023002"/>
    </source>
</evidence>
<reference evidence="6" key="1">
    <citation type="journal article" date="2019" name="Int. J. Syst. Evol. Microbiol.">
        <title>The Global Catalogue of Microorganisms (GCM) 10K type strain sequencing project: providing services to taxonomists for standard genome sequencing and annotation.</title>
        <authorList>
            <consortium name="The Broad Institute Genomics Platform"/>
            <consortium name="The Broad Institute Genome Sequencing Center for Infectious Disease"/>
            <person name="Wu L."/>
            <person name="Ma J."/>
        </authorList>
    </citation>
    <scope>NUCLEOTIDE SEQUENCE [LARGE SCALE GENOMIC DNA]</scope>
    <source>
        <strain evidence="6">JCM 3367</strain>
    </source>
</reference>
<dbReference type="InterPro" id="IPR002347">
    <property type="entry name" value="SDR_fam"/>
</dbReference>
<dbReference type="SMART" id="SM00822">
    <property type="entry name" value="PKS_KR"/>
    <property type="match status" value="1"/>
</dbReference>
<dbReference type="Pfam" id="PF00106">
    <property type="entry name" value="adh_short"/>
    <property type="match status" value="1"/>
</dbReference>
<accession>A0ABP6AF35</accession>
<dbReference type="EMBL" id="BAAARY010000003">
    <property type="protein sequence ID" value="GAA2515521.1"/>
    <property type="molecule type" value="Genomic_DNA"/>
</dbReference>
<dbReference type="InterPro" id="IPR057326">
    <property type="entry name" value="KR_dom"/>
</dbReference>
<evidence type="ECO:0000313" key="6">
    <source>
        <dbReference type="Proteomes" id="UP001499978"/>
    </source>
</evidence>
<sequence length="326" mass="33856">MIRDSVVVLTGASSGIGAATALELAGRGARLVLAARREDALDAVAHECAVLGAEAMVVPTDVGDADAVELLARTAEARFGRIDAWINNAGVAAYGELVALTPEEMRRIIDVNLLGVAYGTRAALSSLRRGGIDGVIVNNAGVHGALTWPYVSIFHAAKHGVRALSASTRQELRQSGERIAVCTLLPYTADTPLYAHAANHTGRALAPPPPVYPAARVARAMITALLRPRAEITVGTAGRLSSLRRRLAPLAGEIIGGSWGARRQFRPGAAPVTAGSLFAESPDDARIAGGWHGQARTALRTSAAVGLTAGTVAALARRRWAGRGGR</sequence>
<name>A0ABP6AF35_9ACTN</name>
<dbReference type="PRINTS" id="PR00081">
    <property type="entry name" value="GDHRDH"/>
</dbReference>
<evidence type="ECO:0000313" key="5">
    <source>
        <dbReference type="EMBL" id="GAA2515521.1"/>
    </source>
</evidence>
<proteinExistence type="inferred from homology"/>
<organism evidence="5 6">
    <name type="scientific">Pilimelia columellifera subsp. columellifera</name>
    <dbReference type="NCBI Taxonomy" id="706583"/>
    <lineage>
        <taxon>Bacteria</taxon>
        <taxon>Bacillati</taxon>
        <taxon>Actinomycetota</taxon>
        <taxon>Actinomycetes</taxon>
        <taxon>Micromonosporales</taxon>
        <taxon>Micromonosporaceae</taxon>
        <taxon>Pilimelia</taxon>
    </lineage>
</organism>
<evidence type="ECO:0000256" key="1">
    <source>
        <dbReference type="ARBA" id="ARBA00006484"/>
    </source>
</evidence>
<dbReference type="InterPro" id="IPR036291">
    <property type="entry name" value="NAD(P)-bd_dom_sf"/>
</dbReference>
<evidence type="ECO:0000256" key="3">
    <source>
        <dbReference type="RuleBase" id="RU000363"/>
    </source>
</evidence>
<keyword evidence="2" id="KW-0560">Oxidoreductase</keyword>